<keyword evidence="4 9" id="KW-0812">Transmembrane</keyword>
<dbReference type="SUPFAM" id="SSF90123">
    <property type="entry name" value="ABC transporter transmembrane region"/>
    <property type="match status" value="1"/>
</dbReference>
<dbReference type="SMART" id="SM00382">
    <property type="entry name" value="AAA"/>
    <property type="match status" value="1"/>
</dbReference>
<reference evidence="12" key="1">
    <citation type="journal article" date="2021" name="Angew. Chem. Int. Ed. Engl.">
        <title>Gausemycins A,B - cyclic lipoglycopeptides from Streptomyces sp.</title>
        <authorList>
            <person name="Tyurin A."/>
            <person name="Alferova V."/>
            <person name="Paramonov A."/>
            <person name="Shuvalov M."/>
            <person name="Kudryakova G."/>
            <person name="Rogozhin E."/>
            <person name="Zherebker A."/>
            <person name="Brylev V."/>
            <person name="Chistov A."/>
            <person name="Baranova A."/>
            <person name="Birykov M."/>
            <person name="Ivanov I."/>
            <person name="Prokhorenko I."/>
            <person name="Grammatikova N."/>
            <person name="Kravchenko T."/>
            <person name="Isakova E."/>
            <person name="Mirchink E."/>
            <person name="Gladkikh E."/>
            <person name="Svirshchevskaya E."/>
            <person name="Mardanov A."/>
            <person name="Beletsky A."/>
            <person name="Kocharovskaya M."/>
            <person name="Kulyaeva V."/>
            <person name="Shashkov A."/>
            <person name="Nifantiev N."/>
            <person name="Apt A."/>
            <person name="Majorov K."/>
            <person name="Efimova S."/>
            <person name="Ravin N."/>
            <person name="Nikolaev E."/>
            <person name="Ostroumova O."/>
            <person name="Katrukha G."/>
            <person name="Lapchinskaya O."/>
            <person name="Dontsova O."/>
            <person name="Terekhov S."/>
            <person name="Osterman I."/>
            <person name="Shenkarev Z."/>
            <person name="Korshun V.A."/>
        </authorList>
    </citation>
    <scope>NUCLEOTIDE SEQUENCE</scope>
    <source>
        <strain evidence="12">INA-Ac-5812</strain>
    </source>
</reference>
<dbReference type="RefSeq" id="WP_399933670.1">
    <property type="nucleotide sequence ID" value="NZ_CP172446.1"/>
</dbReference>
<dbReference type="GO" id="GO:0015421">
    <property type="term" value="F:ABC-type oligopeptide transporter activity"/>
    <property type="evidence" value="ECO:0007669"/>
    <property type="project" value="TreeGrafter"/>
</dbReference>
<evidence type="ECO:0000256" key="6">
    <source>
        <dbReference type="ARBA" id="ARBA00022840"/>
    </source>
</evidence>
<evidence type="ECO:0000256" key="2">
    <source>
        <dbReference type="ARBA" id="ARBA00022448"/>
    </source>
</evidence>
<dbReference type="GO" id="GO:0016887">
    <property type="term" value="F:ATP hydrolysis activity"/>
    <property type="evidence" value="ECO:0007669"/>
    <property type="project" value="InterPro"/>
</dbReference>
<evidence type="ECO:0000256" key="1">
    <source>
        <dbReference type="ARBA" id="ARBA00004651"/>
    </source>
</evidence>
<dbReference type="InterPro" id="IPR036640">
    <property type="entry name" value="ABC1_TM_sf"/>
</dbReference>
<evidence type="ECO:0000256" key="8">
    <source>
        <dbReference type="ARBA" id="ARBA00023136"/>
    </source>
</evidence>
<dbReference type="InterPro" id="IPR003439">
    <property type="entry name" value="ABC_transporter-like_ATP-bd"/>
</dbReference>
<gene>
    <name evidence="12" type="primary">orf27</name>
</gene>
<sequence length="640" mass="68872">MENGPAQRTPSLIGTEDFAKPTWATPGETAARRSVTATLRAVPAAITAIVRLSWRASPTLTVVVGVAQLLAGAVAAVGLLATANVLTVLLSEGPTPDRVVESLPSVLAVVASYATRALMDSAATVLQGRLRPRIMEEAQDAMNSAVVAVELKAFDDPSFRELIRQGIRRGLPSIDQSIRLLAEALRSVVTMASALVATAVLSLWLLPVMLLAALAEMWSATQVGKLDFLSFLSNATRQLRIGVVQDLIVKRELAAEVRAYRLQDQLMAEHRRVASQLTEETVRLETKKGFVQLVGRTLSGLSTGLAYVLLGLLLHQGVMPLALAGTAVLAMRNANTGLAATMRSLNRVYELSHYIDLYHGLLSDAAGRHHPPCAALAPHNPTEIRIENVEFSYPGSTQRALRDINLCIRRGEVVALVGENGSGKTTLSKIIAGLYRPTSGAVLWDGVDIATTTEESVLDQVALISQEPARWPMTAGNNIRMGRLEYDDTSKERWRRAVSASGADEVVRSLPKGEDTILSKEFVGGRDLSGGQWQRLGVARGVYRDAAVLLADEPTAALDAKAEAVVFEGLRRASALDGEGTGSRTTILVTHRLVNVRRAERIVVLHQGRIVEQGTHAELMASKGRYADMYALQADAYTTA</sequence>
<evidence type="ECO:0000256" key="7">
    <source>
        <dbReference type="ARBA" id="ARBA00022989"/>
    </source>
</evidence>
<keyword evidence="5" id="KW-0547">Nucleotide-binding</keyword>
<feature type="transmembrane region" description="Helical" evidence="9">
    <location>
        <begin position="188"/>
        <end position="215"/>
    </location>
</feature>
<evidence type="ECO:0000256" key="5">
    <source>
        <dbReference type="ARBA" id="ARBA00022741"/>
    </source>
</evidence>
<evidence type="ECO:0000256" key="9">
    <source>
        <dbReference type="SAM" id="Phobius"/>
    </source>
</evidence>
<dbReference type="InterPro" id="IPR011527">
    <property type="entry name" value="ABC1_TM_dom"/>
</dbReference>
<dbReference type="PANTHER" id="PTHR43394">
    <property type="entry name" value="ATP-DEPENDENT PERMEASE MDL1, MITOCHONDRIAL"/>
    <property type="match status" value="1"/>
</dbReference>
<dbReference type="PROSITE" id="PS50893">
    <property type="entry name" value="ABC_TRANSPORTER_2"/>
    <property type="match status" value="1"/>
</dbReference>
<organism evidence="12">
    <name type="scientific">Streptomyces kanamyceticus</name>
    <dbReference type="NCBI Taxonomy" id="1967"/>
    <lineage>
        <taxon>Bacteria</taxon>
        <taxon>Bacillati</taxon>
        <taxon>Actinomycetota</taxon>
        <taxon>Actinomycetes</taxon>
        <taxon>Kitasatosporales</taxon>
        <taxon>Streptomycetaceae</taxon>
        <taxon>Streptomyces</taxon>
    </lineage>
</organism>
<keyword evidence="3" id="KW-1003">Cell membrane</keyword>
<keyword evidence="7 9" id="KW-1133">Transmembrane helix</keyword>
<dbReference type="Pfam" id="PF00005">
    <property type="entry name" value="ABC_tran"/>
    <property type="match status" value="1"/>
</dbReference>
<dbReference type="FunFam" id="3.40.50.300:FF:000854">
    <property type="entry name" value="Multidrug ABC transporter ATP-binding protein"/>
    <property type="match status" value="1"/>
</dbReference>
<evidence type="ECO:0000259" key="10">
    <source>
        <dbReference type="PROSITE" id="PS50893"/>
    </source>
</evidence>
<comment type="subcellular location">
    <subcellularLocation>
        <location evidence="1">Cell membrane</location>
        <topology evidence="1">Multi-pass membrane protein</topology>
    </subcellularLocation>
</comment>
<keyword evidence="2" id="KW-0813">Transport</keyword>
<feature type="domain" description="ABC transmembrane type-1" evidence="11">
    <location>
        <begin position="62"/>
        <end position="350"/>
    </location>
</feature>
<dbReference type="AlphaFoldDB" id="A0A8F2FAC8"/>
<dbReference type="InterPro" id="IPR017871">
    <property type="entry name" value="ABC_transporter-like_CS"/>
</dbReference>
<feature type="transmembrane region" description="Helical" evidence="9">
    <location>
        <begin position="60"/>
        <end position="86"/>
    </location>
</feature>
<feature type="domain" description="ABC transporter" evidence="10">
    <location>
        <begin position="384"/>
        <end position="632"/>
    </location>
</feature>
<evidence type="ECO:0000256" key="3">
    <source>
        <dbReference type="ARBA" id="ARBA00022475"/>
    </source>
</evidence>
<dbReference type="InterPro" id="IPR039421">
    <property type="entry name" value="Type_1_exporter"/>
</dbReference>
<evidence type="ECO:0000313" key="12">
    <source>
        <dbReference type="EMBL" id="QWT72283.1"/>
    </source>
</evidence>
<protein>
    <submittedName>
        <fullName evidence="12">ABC transporter ATP-binding protein</fullName>
    </submittedName>
</protein>
<accession>A0A8F2FAC8</accession>
<dbReference type="PROSITE" id="PS00211">
    <property type="entry name" value="ABC_TRANSPORTER_1"/>
    <property type="match status" value="1"/>
</dbReference>
<dbReference type="InterPro" id="IPR003593">
    <property type="entry name" value="AAA+_ATPase"/>
</dbReference>
<reference evidence="12" key="2">
    <citation type="submission" date="2021-06" db="EMBL/GenBank/DDBJ databases">
        <authorList>
            <person name="Alferova V.A."/>
            <person name="Mardanov A.V."/>
            <person name="Beletsky A.V."/>
            <person name="Ravin N.V."/>
            <person name="Osterman I.A."/>
            <person name="Terekhov S.S."/>
        </authorList>
    </citation>
    <scope>NUCLEOTIDE SEQUENCE</scope>
    <source>
        <strain evidence="12">INA-Ac-5812</strain>
    </source>
</reference>
<dbReference type="Gene3D" id="1.20.1560.10">
    <property type="entry name" value="ABC transporter type 1, transmembrane domain"/>
    <property type="match status" value="1"/>
</dbReference>
<proteinExistence type="predicted"/>
<name>A0A8F2FAC8_STRKN</name>
<dbReference type="EMBL" id="MZ394730">
    <property type="protein sequence ID" value="QWT72283.1"/>
    <property type="molecule type" value="Genomic_DNA"/>
</dbReference>
<keyword evidence="8 9" id="KW-0472">Membrane</keyword>
<dbReference type="PANTHER" id="PTHR43394:SF1">
    <property type="entry name" value="ATP-BINDING CASSETTE SUB-FAMILY B MEMBER 10, MITOCHONDRIAL"/>
    <property type="match status" value="1"/>
</dbReference>
<dbReference type="GO" id="GO:0005886">
    <property type="term" value="C:plasma membrane"/>
    <property type="evidence" value="ECO:0007669"/>
    <property type="project" value="UniProtKB-SubCell"/>
</dbReference>
<keyword evidence="6 12" id="KW-0067">ATP-binding</keyword>
<dbReference type="GO" id="GO:0005524">
    <property type="term" value="F:ATP binding"/>
    <property type="evidence" value="ECO:0007669"/>
    <property type="project" value="UniProtKB-KW"/>
</dbReference>
<dbReference type="Gene3D" id="3.40.50.300">
    <property type="entry name" value="P-loop containing nucleotide triphosphate hydrolases"/>
    <property type="match status" value="1"/>
</dbReference>
<evidence type="ECO:0000259" key="11">
    <source>
        <dbReference type="PROSITE" id="PS50929"/>
    </source>
</evidence>
<dbReference type="PROSITE" id="PS50929">
    <property type="entry name" value="ABC_TM1F"/>
    <property type="match status" value="1"/>
</dbReference>
<dbReference type="SUPFAM" id="SSF52540">
    <property type="entry name" value="P-loop containing nucleoside triphosphate hydrolases"/>
    <property type="match status" value="1"/>
</dbReference>
<evidence type="ECO:0000256" key="4">
    <source>
        <dbReference type="ARBA" id="ARBA00022692"/>
    </source>
</evidence>
<dbReference type="InterPro" id="IPR027417">
    <property type="entry name" value="P-loop_NTPase"/>
</dbReference>